<evidence type="ECO:0000256" key="1">
    <source>
        <dbReference type="SAM" id="Phobius"/>
    </source>
</evidence>
<dbReference type="EMBL" id="SRSF01000004">
    <property type="protein sequence ID" value="THH39363.1"/>
    <property type="molecule type" value="Genomic_DNA"/>
</dbReference>
<accession>A0A4V3XL38</accession>
<gene>
    <name evidence="2" type="ORF">E4021_11455</name>
</gene>
<dbReference type="RefSeq" id="WP_136459496.1">
    <property type="nucleotide sequence ID" value="NZ_SRSF01000004.1"/>
</dbReference>
<proteinExistence type="predicted"/>
<feature type="transmembrane region" description="Helical" evidence="1">
    <location>
        <begin position="14"/>
        <end position="31"/>
    </location>
</feature>
<name>A0A4V3XL38_9BACT</name>
<feature type="transmembrane region" description="Helical" evidence="1">
    <location>
        <begin position="46"/>
        <end position="68"/>
    </location>
</feature>
<organism evidence="2 3">
    <name type="scientific">Neolewinella litorea</name>
    <dbReference type="NCBI Taxonomy" id="2562452"/>
    <lineage>
        <taxon>Bacteria</taxon>
        <taxon>Pseudomonadati</taxon>
        <taxon>Bacteroidota</taxon>
        <taxon>Saprospiria</taxon>
        <taxon>Saprospirales</taxon>
        <taxon>Lewinellaceae</taxon>
        <taxon>Neolewinella</taxon>
    </lineage>
</organism>
<evidence type="ECO:0000313" key="3">
    <source>
        <dbReference type="Proteomes" id="UP000308528"/>
    </source>
</evidence>
<comment type="caution">
    <text evidence="2">The sequence shown here is derived from an EMBL/GenBank/DDBJ whole genome shotgun (WGS) entry which is preliminary data.</text>
</comment>
<keyword evidence="3" id="KW-1185">Reference proteome</keyword>
<feature type="transmembrane region" description="Helical" evidence="1">
    <location>
        <begin position="121"/>
        <end position="141"/>
    </location>
</feature>
<reference evidence="2 3" key="1">
    <citation type="submission" date="2019-04" db="EMBL/GenBank/DDBJ databases">
        <title>Lewinella litorea sp. nov., isolated from a marine sand.</title>
        <authorList>
            <person name="Yoon J.-H."/>
        </authorList>
    </citation>
    <scope>NUCLEOTIDE SEQUENCE [LARGE SCALE GENOMIC DNA]</scope>
    <source>
        <strain evidence="2 3">HSMS-39</strain>
    </source>
</reference>
<keyword evidence="1" id="KW-0472">Membrane</keyword>
<keyword evidence="1" id="KW-1133">Transmembrane helix</keyword>
<evidence type="ECO:0000313" key="2">
    <source>
        <dbReference type="EMBL" id="THH39363.1"/>
    </source>
</evidence>
<dbReference type="Proteomes" id="UP000308528">
    <property type="component" value="Unassembled WGS sequence"/>
</dbReference>
<feature type="transmembrane region" description="Helical" evidence="1">
    <location>
        <begin position="88"/>
        <end position="109"/>
    </location>
</feature>
<protein>
    <submittedName>
        <fullName evidence="2">Cytochrome B</fullName>
    </submittedName>
</protein>
<sequence length="150" mass="16866">MGVLYTAVQHAHSGLRWVVLILLIAAIGRALSRRKGGTVYPGKDKLALFGLISVHIQLLLGLALYLWLSPYVRFEGDIMGDPQLRFYTVEHFAGMIIAIILITIGYSRAKRQAELNKGWKTIALFYSIGLLIILLSIPWPWREGLMGGWF</sequence>
<dbReference type="AlphaFoldDB" id="A0A4V3XL38"/>
<keyword evidence="1" id="KW-0812">Transmembrane</keyword>